<keyword evidence="1" id="KW-1133">Transmembrane helix</keyword>
<comment type="caution">
    <text evidence="2">The sequence shown here is derived from an EMBL/GenBank/DDBJ whole genome shotgun (WGS) entry which is preliminary data.</text>
</comment>
<sequence length="355" mass="39665">MNDFQNIRQHRELTPEKQERSTTLLLVPQEICFLLFLFFLGSTTSMRAHTLSDSIPSPFATAFRPAKAFLMCDVCGCSGNGGSMGYSTGLDNNFIGLRYITQQYRSRDGIFNNSPWVDENFNTIQAWGRVPVGRRVVVHAMVPYHFHNRTFADKSDQHLTGMGDMTVMGFYKLLKPADTMETSGKLRHTLQVGGGIKLPTGNYDRSNNEGSVNPSFQAGTGSWDYIIGTDYAVTLGNWGASAMLNYTFKTENNEHYQFGNQFNYGIQVFRSFSVPDNVTITPILGVAGEVYAENEQYGQAVANTEGDVFFGKWGIEAAYKKWSLGVMGMLPVNQNLNNGKVEVKNRLSVYVNFNI</sequence>
<proteinExistence type="predicted"/>
<name>A0A3N0F535_SINP1</name>
<dbReference type="RefSeq" id="WP_123213994.1">
    <property type="nucleotide sequence ID" value="NZ_RJTM01000002.1"/>
</dbReference>
<gene>
    <name evidence="2" type="ORF">ED312_00305</name>
</gene>
<reference evidence="2 3" key="1">
    <citation type="submission" date="2018-10" db="EMBL/GenBank/DDBJ databases">
        <title>Sinomicrobium pectinilyticum sp. nov., a pectinase-producing bacterium isolated from alkaline and saline soil, and emended description of the genus Sinomicrobium.</title>
        <authorList>
            <person name="Cheng B."/>
            <person name="Li C."/>
            <person name="Lai Q."/>
            <person name="Du M."/>
            <person name="Shao Z."/>
            <person name="Xu P."/>
            <person name="Yang C."/>
        </authorList>
    </citation>
    <scope>NUCLEOTIDE SEQUENCE [LARGE SCALE GENOMIC DNA]</scope>
    <source>
        <strain evidence="2 3">5DNS001</strain>
    </source>
</reference>
<dbReference type="AlphaFoldDB" id="A0A3N0F535"/>
<evidence type="ECO:0000256" key="1">
    <source>
        <dbReference type="SAM" id="Phobius"/>
    </source>
</evidence>
<protein>
    <submittedName>
        <fullName evidence="2">Transporter</fullName>
    </submittedName>
</protein>
<accession>A0A3N0F535</accession>
<dbReference type="Proteomes" id="UP000267469">
    <property type="component" value="Unassembled WGS sequence"/>
</dbReference>
<keyword evidence="3" id="KW-1185">Reference proteome</keyword>
<evidence type="ECO:0000313" key="3">
    <source>
        <dbReference type="Proteomes" id="UP000267469"/>
    </source>
</evidence>
<keyword evidence="1" id="KW-0472">Membrane</keyword>
<dbReference type="OrthoDB" id="1405967at2"/>
<dbReference type="EMBL" id="RJTM01000002">
    <property type="protein sequence ID" value="RNL95082.1"/>
    <property type="molecule type" value="Genomic_DNA"/>
</dbReference>
<evidence type="ECO:0000313" key="2">
    <source>
        <dbReference type="EMBL" id="RNL95082.1"/>
    </source>
</evidence>
<keyword evidence="1" id="KW-0812">Transmembrane</keyword>
<feature type="transmembrane region" description="Helical" evidence="1">
    <location>
        <begin position="21"/>
        <end position="41"/>
    </location>
</feature>
<organism evidence="2 3">
    <name type="scientific">Sinomicrobium pectinilyticum</name>
    <dbReference type="NCBI Taxonomy" id="1084421"/>
    <lineage>
        <taxon>Bacteria</taxon>
        <taxon>Pseudomonadati</taxon>
        <taxon>Bacteroidota</taxon>
        <taxon>Flavobacteriia</taxon>
        <taxon>Flavobacteriales</taxon>
        <taxon>Flavobacteriaceae</taxon>
        <taxon>Sinomicrobium</taxon>
    </lineage>
</organism>